<dbReference type="InterPro" id="IPR012223">
    <property type="entry name" value="TEII"/>
</dbReference>
<comment type="caution">
    <text evidence="3">The sequence shown here is derived from an EMBL/GenBank/DDBJ whole genome shotgun (WGS) entry which is preliminary data.</text>
</comment>
<feature type="domain" description="Thioesterase" evidence="2">
    <location>
        <begin position="7"/>
        <end position="230"/>
    </location>
</feature>
<dbReference type="Proteomes" id="UP001548189">
    <property type="component" value="Unassembled WGS sequence"/>
</dbReference>
<dbReference type="PANTHER" id="PTHR11487">
    <property type="entry name" value="THIOESTERASE"/>
    <property type="match status" value="1"/>
</dbReference>
<name>A0ABV2BWG5_9GAMM</name>
<dbReference type="EMBL" id="JBEVCJ010000019">
    <property type="protein sequence ID" value="MET1256269.1"/>
    <property type="molecule type" value="Genomic_DNA"/>
</dbReference>
<dbReference type="InterPro" id="IPR001031">
    <property type="entry name" value="Thioesterase"/>
</dbReference>
<dbReference type="PANTHER" id="PTHR11487:SF0">
    <property type="entry name" value="S-ACYL FATTY ACID SYNTHASE THIOESTERASE, MEDIUM CHAIN"/>
    <property type="match status" value="1"/>
</dbReference>
<dbReference type="SUPFAM" id="SSF53474">
    <property type="entry name" value="alpha/beta-Hydrolases"/>
    <property type="match status" value="1"/>
</dbReference>
<organism evidence="3 4">
    <name type="scientific">Aliikangiella maris</name>
    <dbReference type="NCBI Taxonomy" id="3162458"/>
    <lineage>
        <taxon>Bacteria</taxon>
        <taxon>Pseudomonadati</taxon>
        <taxon>Pseudomonadota</taxon>
        <taxon>Gammaproteobacteria</taxon>
        <taxon>Oceanospirillales</taxon>
        <taxon>Pleioneaceae</taxon>
        <taxon>Aliikangiella</taxon>
    </lineage>
</organism>
<protein>
    <submittedName>
        <fullName evidence="3">Thioesterase domain-containing protein</fullName>
    </submittedName>
</protein>
<accession>A0ABV2BWG5</accession>
<evidence type="ECO:0000259" key="2">
    <source>
        <dbReference type="Pfam" id="PF00975"/>
    </source>
</evidence>
<evidence type="ECO:0000256" key="1">
    <source>
        <dbReference type="ARBA" id="ARBA00007169"/>
    </source>
</evidence>
<dbReference type="InterPro" id="IPR029058">
    <property type="entry name" value="AB_hydrolase_fold"/>
</dbReference>
<evidence type="ECO:0000313" key="4">
    <source>
        <dbReference type="Proteomes" id="UP001548189"/>
    </source>
</evidence>
<proteinExistence type="inferred from homology"/>
<comment type="similarity">
    <text evidence="1">Belongs to the thioesterase family.</text>
</comment>
<evidence type="ECO:0000313" key="3">
    <source>
        <dbReference type="EMBL" id="MET1256269.1"/>
    </source>
</evidence>
<dbReference type="Gene3D" id="3.40.50.1820">
    <property type="entry name" value="alpha/beta hydrolase"/>
    <property type="match status" value="1"/>
</dbReference>
<gene>
    <name evidence="3" type="ORF">ABVT43_14100</name>
</gene>
<dbReference type="RefSeq" id="WP_353896856.1">
    <property type="nucleotide sequence ID" value="NZ_JBEVCJ010000019.1"/>
</dbReference>
<reference evidence="3 4" key="1">
    <citation type="submission" date="2024-06" db="EMBL/GenBank/DDBJ databases">
        <authorList>
            <person name="Li F."/>
        </authorList>
    </citation>
    <scope>NUCLEOTIDE SEQUENCE [LARGE SCALE GENOMIC DNA]</scope>
    <source>
        <strain evidence="3 4">GXAS 311</strain>
    </source>
</reference>
<dbReference type="Pfam" id="PF00975">
    <property type="entry name" value="Thioesterase"/>
    <property type="match status" value="1"/>
</dbReference>
<sequence length="268" mass="30395">MNQPRRIIYAFSHAGASASSYQPWINQLASDSLIRFIPLERAGRGKLIREKTFASLSELSKSLADYIYQDFQHQQPKGVKDWITFGHSFGGVLSFAVTNILQKLYKLTPTYSIISGSLAPSIQQPDDMHLWSDKKILERAKADSATPDKLLANPSFAKVIINQLRADYTIREQFLNLKSCKVNQPFVLFNGTRDPHVSMDMIKAWQNHTTSQTRLIEIEGGHFSIYQRWDLVYQACLKNLIEPPLSVRSSMFDSLSAQSATQLKTHTV</sequence>
<keyword evidence="4" id="KW-1185">Reference proteome</keyword>